<keyword evidence="1" id="KW-0145">Chemotaxis</keyword>
<dbReference type="OrthoDB" id="5326632at2"/>
<keyword evidence="3" id="KW-1185">Reference proteome</keyword>
<evidence type="ECO:0000313" key="3">
    <source>
        <dbReference type="Proteomes" id="UP000257045"/>
    </source>
</evidence>
<sequence>MEVIIESFIQTIQTTTGVTPEQIPQGITHGYCSKISTSEANFYFYSDIEFLHFLSHAILFESNPQKEDLYDLCNELANLVIGKAKVLYSQQNIQTTLSTPSFLGETSNAPSHLEGIHFAIEKGKCSIYKEKL</sequence>
<dbReference type="InterPro" id="IPR028976">
    <property type="entry name" value="CheC-like_sf"/>
</dbReference>
<comment type="caution">
    <text evidence="2">The sequence shown here is derived from an EMBL/GenBank/DDBJ whole genome shotgun (WGS) entry which is preliminary data.</text>
</comment>
<reference evidence="2 3" key="1">
    <citation type="submission" date="2018-04" db="EMBL/GenBank/DDBJ databases">
        <title>Novel Campyloabacter and Helicobacter Species and Strains.</title>
        <authorList>
            <person name="Mannion A.J."/>
            <person name="Shen Z."/>
            <person name="Fox J.G."/>
        </authorList>
    </citation>
    <scope>NUCLEOTIDE SEQUENCE [LARGE SCALE GENOMIC DNA]</scope>
    <source>
        <strain evidence="2 3">MIT 04-9366</strain>
    </source>
</reference>
<dbReference type="Gene3D" id="3.40.1550.10">
    <property type="entry name" value="CheC-like"/>
    <property type="match status" value="1"/>
</dbReference>
<organism evidence="2 3">
    <name type="scientific">Helicobacter brantae</name>
    <dbReference type="NCBI Taxonomy" id="375927"/>
    <lineage>
        <taxon>Bacteria</taxon>
        <taxon>Pseudomonadati</taxon>
        <taxon>Campylobacterota</taxon>
        <taxon>Epsilonproteobacteria</taxon>
        <taxon>Campylobacterales</taxon>
        <taxon>Helicobacteraceae</taxon>
        <taxon>Helicobacter</taxon>
    </lineage>
</organism>
<dbReference type="SUPFAM" id="SSF103039">
    <property type="entry name" value="CheC-like"/>
    <property type="match status" value="1"/>
</dbReference>
<dbReference type="GO" id="GO:0006935">
    <property type="term" value="P:chemotaxis"/>
    <property type="evidence" value="ECO:0007669"/>
    <property type="project" value="UniProtKB-KW"/>
</dbReference>
<evidence type="ECO:0008006" key="4">
    <source>
        <dbReference type="Google" id="ProtNLM"/>
    </source>
</evidence>
<dbReference type="AlphaFoldDB" id="A0A3D8J4C4"/>
<proteinExistence type="predicted"/>
<gene>
    <name evidence="2" type="ORF">CQA58_00230</name>
</gene>
<protein>
    <recommendedName>
        <fullName evidence="4">Chemotaxis protein CheX</fullName>
    </recommendedName>
</protein>
<evidence type="ECO:0000313" key="2">
    <source>
        <dbReference type="EMBL" id="RDU72066.1"/>
    </source>
</evidence>
<evidence type="ECO:0000256" key="1">
    <source>
        <dbReference type="ARBA" id="ARBA00022500"/>
    </source>
</evidence>
<accession>A0A3D8J4C4</accession>
<dbReference type="Proteomes" id="UP000257045">
    <property type="component" value="Unassembled WGS sequence"/>
</dbReference>
<dbReference type="EMBL" id="NXLV01000001">
    <property type="protein sequence ID" value="RDU72066.1"/>
    <property type="molecule type" value="Genomic_DNA"/>
</dbReference>
<dbReference type="RefSeq" id="WP_115568696.1">
    <property type="nucleotide sequence ID" value="NZ_NXLV01000001.1"/>
</dbReference>
<name>A0A3D8J4C4_9HELI</name>